<feature type="non-terminal residue" evidence="2">
    <location>
        <position position="1"/>
    </location>
</feature>
<reference evidence="2" key="1">
    <citation type="journal article" date="1997" name="Genomics">
        <title>Cloning of the genes encoding two murine and human cochlear unconventional type I myosins.</title>
        <authorList>
            <person name="Crozet F."/>
            <person name="El-Amraoui A."/>
            <person name="Blanchard S."/>
            <person name="Lenoir M."/>
            <person name="Ripoll C."/>
            <person name="Vago P."/>
            <person name="Hamel C."/>
            <person name="Fizames C."/>
            <person name="Levi-Acobas F."/>
            <person name="Depetris D."/>
            <person name="Mattei M.-G."/>
            <person name="Weil D."/>
            <person name="Pujol R."/>
            <person name="Petit C."/>
        </authorList>
    </citation>
    <scope>NUCLEOTIDE SEQUENCE</scope>
    <source>
        <tissue evidence="2">Cochlea</tissue>
    </source>
</reference>
<evidence type="ECO:0000256" key="1">
    <source>
        <dbReference type="SAM" id="Phobius"/>
    </source>
</evidence>
<keyword evidence="1" id="KW-0812">Transmembrane</keyword>
<proteinExistence type="evidence at transcript level"/>
<feature type="transmembrane region" description="Helical" evidence="1">
    <location>
        <begin position="58"/>
        <end position="76"/>
    </location>
</feature>
<dbReference type="AlphaFoldDB" id="Q62499"/>
<protein>
    <submittedName>
        <fullName evidence="2">Unknown protein</fullName>
    </submittedName>
</protein>
<evidence type="ECO:0000313" key="2">
    <source>
        <dbReference type="EMBL" id="CAB01557.1"/>
    </source>
</evidence>
<keyword evidence="1" id="KW-1133">Transmembrane helix</keyword>
<accession>Q62499</accession>
<dbReference type="EMBL" id="Z78155">
    <property type="protein sequence ID" value="CAB01557.1"/>
    <property type="molecule type" value="mRNA"/>
</dbReference>
<feature type="non-terminal residue" evidence="2">
    <location>
        <position position="87"/>
    </location>
</feature>
<keyword evidence="1" id="KW-0472">Membrane</keyword>
<feature type="transmembrane region" description="Helical" evidence="1">
    <location>
        <begin position="32"/>
        <end position="52"/>
    </location>
</feature>
<gene>
    <name evidence="2" type="primary">unknown</name>
</gene>
<name>Q62499_MOUSE</name>
<organism evidence="2">
    <name type="scientific">Mus musculus</name>
    <name type="common">Mouse</name>
    <dbReference type="NCBI Taxonomy" id="10090"/>
    <lineage>
        <taxon>Eukaryota</taxon>
        <taxon>Metazoa</taxon>
        <taxon>Chordata</taxon>
        <taxon>Craniata</taxon>
        <taxon>Vertebrata</taxon>
        <taxon>Euteleostomi</taxon>
        <taxon>Mammalia</taxon>
        <taxon>Eutheria</taxon>
        <taxon>Euarchontoglires</taxon>
        <taxon>Glires</taxon>
        <taxon>Rodentia</taxon>
        <taxon>Myomorpha</taxon>
        <taxon>Muroidea</taxon>
        <taxon>Muridae</taxon>
        <taxon>Murinae</taxon>
        <taxon>Mus</taxon>
        <taxon>Mus</taxon>
    </lineage>
</organism>
<sequence>VKQTQRFTLHMVPLPQGLQHEKYKQRQGLRNVNNTLMCTLTWLLIILTRTTFKSLVFLSPYSIFEVFLFFLCKYMISKLNCFSLEVQ</sequence>